<dbReference type="Proteomes" id="UP000013827">
    <property type="component" value="Unassembled WGS sequence"/>
</dbReference>
<evidence type="ECO:0000313" key="4">
    <source>
        <dbReference type="Proteomes" id="UP000013827"/>
    </source>
</evidence>
<dbReference type="PaxDb" id="2903-EOD21297"/>
<reference evidence="3" key="2">
    <citation type="submission" date="2024-10" db="UniProtKB">
        <authorList>
            <consortium name="EnsemblProtists"/>
        </authorList>
    </citation>
    <scope>IDENTIFICATION</scope>
</reference>
<evidence type="ECO:0000313" key="3">
    <source>
        <dbReference type="EnsemblProtists" id="EOD21297"/>
    </source>
</evidence>
<dbReference type="SUPFAM" id="SSF54160">
    <property type="entry name" value="Chromo domain-like"/>
    <property type="match status" value="1"/>
</dbReference>
<dbReference type="CDD" id="cd04508">
    <property type="entry name" value="Tudor_SF"/>
    <property type="match status" value="1"/>
</dbReference>
<dbReference type="EnsemblProtists" id="EOD21297">
    <property type="protein sequence ID" value="EOD21297"/>
    <property type="gene ID" value="EMIHUDRAFT_117284"/>
</dbReference>
<dbReference type="AlphaFoldDB" id="A0A0D3JCR2"/>
<feature type="domain" description="Tudor" evidence="2">
    <location>
        <begin position="204"/>
        <end position="263"/>
    </location>
</feature>
<accession>A0A0D3JCR2</accession>
<name>A0A0D3JCR2_EMIH1</name>
<proteinExistence type="predicted"/>
<protein>
    <recommendedName>
        <fullName evidence="2">Tudor domain-containing protein</fullName>
    </recommendedName>
</protein>
<dbReference type="InterPro" id="IPR016197">
    <property type="entry name" value="Chromo-like_dom_sf"/>
</dbReference>
<sequence>MSTISGPSDAASDGVAQEAAGAGPVPGPQAPQGTAAQADGSRVRPQRHASIERFVAGPAPPPSVAAEAARAAAAMSDWTGGGSLPYRLVRIEEALPFEDVEACWKGRRDEWRDEVVGAAGSAVDLAGLLAELLCSLTAAAVSYLWRSRGQYDKLYGELYDLASGRRSDPVAATLRRLVAAVETAALPPADARERQLKVVQLPPAEAAEGAAVQVYFSDEERWYRGTVTAVNENKTFTVLFEDGDEDACAARVAAVRAGPLEGTTELLIKYEGWAAKWDEWVQRDSGRLRLYRPDELTLSSLPDE</sequence>
<dbReference type="GeneID" id="17266842"/>
<keyword evidence="4" id="KW-1185">Reference proteome</keyword>
<organism evidence="3 4">
    <name type="scientific">Emiliania huxleyi (strain CCMP1516)</name>
    <dbReference type="NCBI Taxonomy" id="280463"/>
    <lineage>
        <taxon>Eukaryota</taxon>
        <taxon>Haptista</taxon>
        <taxon>Haptophyta</taxon>
        <taxon>Prymnesiophyceae</taxon>
        <taxon>Isochrysidales</taxon>
        <taxon>Noelaerhabdaceae</taxon>
        <taxon>Emiliania</taxon>
    </lineage>
</organism>
<dbReference type="SMART" id="SM00333">
    <property type="entry name" value="TUDOR"/>
    <property type="match status" value="1"/>
</dbReference>
<dbReference type="HOGENOM" id="CLU_917003_0_0_1"/>
<dbReference type="KEGG" id="ehx:EMIHUDRAFT_117284"/>
<evidence type="ECO:0000259" key="2">
    <source>
        <dbReference type="SMART" id="SM00333"/>
    </source>
</evidence>
<dbReference type="InterPro" id="IPR002999">
    <property type="entry name" value="Tudor"/>
</dbReference>
<feature type="region of interest" description="Disordered" evidence="1">
    <location>
        <begin position="1"/>
        <end position="48"/>
    </location>
</feature>
<evidence type="ECO:0000256" key="1">
    <source>
        <dbReference type="SAM" id="MobiDB-lite"/>
    </source>
</evidence>
<dbReference type="Gene3D" id="2.30.30.140">
    <property type="match status" value="1"/>
</dbReference>
<reference evidence="4" key="1">
    <citation type="journal article" date="2013" name="Nature">
        <title>Pan genome of the phytoplankton Emiliania underpins its global distribution.</title>
        <authorList>
            <person name="Read B.A."/>
            <person name="Kegel J."/>
            <person name="Klute M.J."/>
            <person name="Kuo A."/>
            <person name="Lefebvre S.C."/>
            <person name="Maumus F."/>
            <person name="Mayer C."/>
            <person name="Miller J."/>
            <person name="Monier A."/>
            <person name="Salamov A."/>
            <person name="Young J."/>
            <person name="Aguilar M."/>
            <person name="Claverie J.M."/>
            <person name="Frickenhaus S."/>
            <person name="Gonzalez K."/>
            <person name="Herman E.K."/>
            <person name="Lin Y.C."/>
            <person name="Napier J."/>
            <person name="Ogata H."/>
            <person name="Sarno A.F."/>
            <person name="Shmutz J."/>
            <person name="Schroeder D."/>
            <person name="de Vargas C."/>
            <person name="Verret F."/>
            <person name="von Dassow P."/>
            <person name="Valentin K."/>
            <person name="Van de Peer Y."/>
            <person name="Wheeler G."/>
            <person name="Dacks J.B."/>
            <person name="Delwiche C.F."/>
            <person name="Dyhrman S.T."/>
            <person name="Glockner G."/>
            <person name="John U."/>
            <person name="Richards T."/>
            <person name="Worden A.Z."/>
            <person name="Zhang X."/>
            <person name="Grigoriev I.V."/>
            <person name="Allen A.E."/>
            <person name="Bidle K."/>
            <person name="Borodovsky M."/>
            <person name="Bowler C."/>
            <person name="Brownlee C."/>
            <person name="Cock J.M."/>
            <person name="Elias M."/>
            <person name="Gladyshev V.N."/>
            <person name="Groth M."/>
            <person name="Guda C."/>
            <person name="Hadaegh A."/>
            <person name="Iglesias-Rodriguez M.D."/>
            <person name="Jenkins J."/>
            <person name="Jones B.M."/>
            <person name="Lawson T."/>
            <person name="Leese F."/>
            <person name="Lindquist E."/>
            <person name="Lobanov A."/>
            <person name="Lomsadze A."/>
            <person name="Malik S.B."/>
            <person name="Marsh M.E."/>
            <person name="Mackinder L."/>
            <person name="Mock T."/>
            <person name="Mueller-Roeber B."/>
            <person name="Pagarete A."/>
            <person name="Parker M."/>
            <person name="Probert I."/>
            <person name="Quesneville H."/>
            <person name="Raines C."/>
            <person name="Rensing S.A."/>
            <person name="Riano-Pachon D.M."/>
            <person name="Richier S."/>
            <person name="Rokitta S."/>
            <person name="Shiraiwa Y."/>
            <person name="Soanes D.M."/>
            <person name="van der Giezen M."/>
            <person name="Wahlund T.M."/>
            <person name="Williams B."/>
            <person name="Wilson W."/>
            <person name="Wolfe G."/>
            <person name="Wurch L.L."/>
        </authorList>
    </citation>
    <scope>NUCLEOTIDE SEQUENCE</scope>
</reference>
<dbReference type="RefSeq" id="XP_005773726.1">
    <property type="nucleotide sequence ID" value="XM_005773669.1"/>
</dbReference>